<dbReference type="PANTHER" id="PTHR47089">
    <property type="entry name" value="ABC TRANSPORTER, PERMEASE PROTEIN"/>
    <property type="match status" value="1"/>
</dbReference>
<dbReference type="PANTHER" id="PTHR47089:SF1">
    <property type="entry name" value="GUANOSINE ABC TRANSPORTER PERMEASE PROTEIN NUPP"/>
    <property type="match status" value="1"/>
</dbReference>
<evidence type="ECO:0000256" key="1">
    <source>
        <dbReference type="ARBA" id="ARBA00004651"/>
    </source>
</evidence>
<feature type="transmembrane region" description="Helical" evidence="6">
    <location>
        <begin position="284"/>
        <end position="304"/>
    </location>
</feature>
<evidence type="ECO:0000256" key="2">
    <source>
        <dbReference type="ARBA" id="ARBA00022475"/>
    </source>
</evidence>
<dbReference type="CDD" id="cd06580">
    <property type="entry name" value="TM_PBP1_transp_TpRbsC_like"/>
    <property type="match status" value="1"/>
</dbReference>
<dbReference type="Pfam" id="PF02653">
    <property type="entry name" value="BPD_transp_2"/>
    <property type="match status" value="1"/>
</dbReference>
<feature type="transmembrane region" description="Helical" evidence="6">
    <location>
        <begin position="232"/>
        <end position="257"/>
    </location>
</feature>
<proteinExistence type="predicted"/>
<feature type="transmembrane region" description="Helical" evidence="6">
    <location>
        <begin position="54"/>
        <end position="72"/>
    </location>
</feature>
<dbReference type="RefSeq" id="WP_367955237.1">
    <property type="nucleotide sequence ID" value="NZ_JBDPGJ010000004.1"/>
</dbReference>
<feature type="transmembrane region" description="Helical" evidence="6">
    <location>
        <begin position="136"/>
        <end position="154"/>
    </location>
</feature>
<feature type="transmembrane region" description="Helical" evidence="6">
    <location>
        <begin position="186"/>
        <end position="204"/>
    </location>
</feature>
<evidence type="ECO:0000256" key="4">
    <source>
        <dbReference type="ARBA" id="ARBA00022989"/>
    </source>
</evidence>
<evidence type="ECO:0000256" key="3">
    <source>
        <dbReference type="ARBA" id="ARBA00022692"/>
    </source>
</evidence>
<keyword evidence="2" id="KW-1003">Cell membrane</keyword>
<reference evidence="7 8" key="1">
    <citation type="submission" date="2024-05" db="EMBL/GenBank/DDBJ databases">
        <authorList>
            <person name="Jiang F."/>
        </authorList>
    </citation>
    <scope>NUCLEOTIDE SEQUENCE [LARGE SCALE GENOMIC DNA]</scope>
    <source>
        <strain evidence="7 8">LZ166</strain>
    </source>
</reference>
<dbReference type="InterPro" id="IPR001851">
    <property type="entry name" value="ABC_transp_permease"/>
</dbReference>
<evidence type="ECO:0000313" key="8">
    <source>
        <dbReference type="Proteomes" id="UP001556692"/>
    </source>
</evidence>
<feature type="transmembrane region" description="Helical" evidence="6">
    <location>
        <begin position="79"/>
        <end position="98"/>
    </location>
</feature>
<dbReference type="EMBL" id="JBDPGJ010000004">
    <property type="protein sequence ID" value="MEX0407354.1"/>
    <property type="molecule type" value="Genomic_DNA"/>
</dbReference>
<feature type="transmembrane region" description="Helical" evidence="6">
    <location>
        <begin position="310"/>
        <end position="333"/>
    </location>
</feature>
<feature type="transmembrane region" description="Helical" evidence="6">
    <location>
        <begin position="263"/>
        <end position="279"/>
    </location>
</feature>
<organism evidence="7 8">
    <name type="scientific">Aquibium pacificus</name>
    <dbReference type="NCBI Taxonomy" id="3153579"/>
    <lineage>
        <taxon>Bacteria</taxon>
        <taxon>Pseudomonadati</taxon>
        <taxon>Pseudomonadota</taxon>
        <taxon>Alphaproteobacteria</taxon>
        <taxon>Hyphomicrobiales</taxon>
        <taxon>Phyllobacteriaceae</taxon>
        <taxon>Aquibium</taxon>
    </lineage>
</organism>
<feature type="transmembrane region" description="Helical" evidence="6">
    <location>
        <begin position="12"/>
        <end position="34"/>
    </location>
</feature>
<accession>A0ABV3SKP7</accession>
<sequence>MTDRSDIARQAVIAAACIVALVVGAILLAGANPLSVAIGIGERALFTRSGFLEAVLRSIPLTILGLGIALAFRARVFNIGMDGQLIAGSVVAMALAPLVPLDAFGLLLLLSGGIVGGAAWGGIAGVIKGRFGGNEIIATIMLNYVALQILSWLVRGPMQETMRIIPRSDPLDAALRLPILFEATRIHAGLLIALAAVVAVAILARRSRYGFKLAVVGANAHAARYAGIDPRWIAGSVLTLSGALAGLAGAVEITGIYGRLQEGFAPGFGITAIAVALVARLNPLLVPVSALGFSLLYAGLGTLARNGVVPFPIINILEGAIIFVFLAGSVYVAHRAKRGQAETADG</sequence>
<comment type="subcellular location">
    <subcellularLocation>
        <location evidence="1">Cell membrane</location>
        <topology evidence="1">Multi-pass membrane protein</topology>
    </subcellularLocation>
</comment>
<keyword evidence="3 6" id="KW-0812">Transmembrane</keyword>
<evidence type="ECO:0000256" key="6">
    <source>
        <dbReference type="SAM" id="Phobius"/>
    </source>
</evidence>
<evidence type="ECO:0000256" key="5">
    <source>
        <dbReference type="ARBA" id="ARBA00023136"/>
    </source>
</evidence>
<keyword evidence="8" id="KW-1185">Reference proteome</keyword>
<dbReference type="Proteomes" id="UP001556692">
    <property type="component" value="Unassembled WGS sequence"/>
</dbReference>
<feature type="transmembrane region" description="Helical" evidence="6">
    <location>
        <begin position="104"/>
        <end position="124"/>
    </location>
</feature>
<keyword evidence="4 6" id="KW-1133">Transmembrane helix</keyword>
<gene>
    <name evidence="7" type="ORF">ABGN05_16975</name>
</gene>
<protein>
    <submittedName>
        <fullName evidence="7">ABC transporter permease</fullName>
    </submittedName>
</protein>
<comment type="caution">
    <text evidence="7">The sequence shown here is derived from an EMBL/GenBank/DDBJ whole genome shotgun (WGS) entry which is preliminary data.</text>
</comment>
<name>A0ABV3SKP7_9HYPH</name>
<evidence type="ECO:0000313" key="7">
    <source>
        <dbReference type="EMBL" id="MEX0407354.1"/>
    </source>
</evidence>
<keyword evidence="5 6" id="KW-0472">Membrane</keyword>